<protein>
    <submittedName>
        <fullName evidence="1">Uncharacterized protein</fullName>
    </submittedName>
</protein>
<evidence type="ECO:0000313" key="2">
    <source>
        <dbReference type="Proteomes" id="UP000051790"/>
    </source>
</evidence>
<keyword evidence="2" id="KW-1185">Reference proteome</keyword>
<comment type="caution">
    <text evidence="1">The sequence shown here is derived from an EMBL/GenBank/DDBJ whole genome shotgun (WGS) entry which is preliminary data.</text>
</comment>
<dbReference type="Proteomes" id="UP000051790">
    <property type="component" value="Unassembled WGS sequence"/>
</dbReference>
<reference evidence="1 2" key="1">
    <citation type="journal article" date="2015" name="Genome Announc.">
        <title>Expanding the biotechnology potential of lactobacilli through comparative genomics of 213 strains and associated genera.</title>
        <authorList>
            <person name="Sun Z."/>
            <person name="Harris H.M."/>
            <person name="McCann A."/>
            <person name="Guo C."/>
            <person name="Argimon S."/>
            <person name="Zhang W."/>
            <person name="Yang X."/>
            <person name="Jeffery I.B."/>
            <person name="Cooney J.C."/>
            <person name="Kagawa T.F."/>
            <person name="Liu W."/>
            <person name="Song Y."/>
            <person name="Salvetti E."/>
            <person name="Wrobel A."/>
            <person name="Rasinkangas P."/>
            <person name="Parkhill J."/>
            <person name="Rea M.C."/>
            <person name="O'Sullivan O."/>
            <person name="Ritari J."/>
            <person name="Douillard F.P."/>
            <person name="Paul Ross R."/>
            <person name="Yang R."/>
            <person name="Briner A.E."/>
            <person name="Felis G.E."/>
            <person name="de Vos W.M."/>
            <person name="Barrangou R."/>
            <person name="Klaenhammer T.R."/>
            <person name="Caufield P.W."/>
            <person name="Cui Y."/>
            <person name="Zhang H."/>
            <person name="O'Toole P.W."/>
        </authorList>
    </citation>
    <scope>NUCLEOTIDE SEQUENCE [LARGE SCALE GENOMIC DNA]</scope>
    <source>
        <strain evidence="1 2">DSM 13343</strain>
    </source>
</reference>
<dbReference type="OrthoDB" id="2303532at2"/>
<sequence>MKKLFGVLLVWFGFWVTGATMVQAETKPLPQDYDPIQGGMVLRPPKELWITADNSAWMIPLAYLPGGALNVDQLKQARYFVQVNHEDRALPRVANPTYVYIDQTLGWGLGAVDTNGLGLVVRADRVGVYPLTLAFQFGQDPNRYETEIILHVVTKISASTKADTSTEPIFSPLPQLAVWHHLDGEITVANSVNTNMVNNDLKWPSSPLFTFVPPSSQSYDTLGNLLTLKLTTATRQLTVNNPTGMMASQQFGLQPIAAVQGQPITLSLNYIHPAPGTQLRFIWQFFGKNGVPFLKQVTDTPELPAASVPPDALSVQLTLQYFDQQTTVEYHSSMVTYTYRALTRQNLSPVATTIDIAAIIQGPVTAKAGFSDWSVNQVGPWHFTLTASALKQANGATLSAQLKWPSGSLIAAGQAYTVNYSGPQVVPLSQIDWVFQQQPQALAGRYQAEILFEAIAGP</sequence>
<gene>
    <name evidence="1" type="ORF">FD01_GL001385</name>
</gene>
<organism evidence="1 2">
    <name type="scientific">Lacticaseibacillus manihotivorans DSM 13343 = JCM 12514</name>
    <dbReference type="NCBI Taxonomy" id="1423769"/>
    <lineage>
        <taxon>Bacteria</taxon>
        <taxon>Bacillati</taxon>
        <taxon>Bacillota</taxon>
        <taxon>Bacilli</taxon>
        <taxon>Lactobacillales</taxon>
        <taxon>Lactobacillaceae</taxon>
        <taxon>Lacticaseibacillus</taxon>
    </lineage>
</organism>
<dbReference type="RefSeq" id="WP_056963964.1">
    <property type="nucleotide sequence ID" value="NZ_AZEU01000168.1"/>
</dbReference>
<dbReference type="PATRIC" id="fig|1423769.4.peg.1490"/>
<accession>A0A0R1QI17</accession>
<dbReference type="EMBL" id="AZEU01000168">
    <property type="protein sequence ID" value="KRL44142.1"/>
    <property type="molecule type" value="Genomic_DNA"/>
</dbReference>
<evidence type="ECO:0000313" key="1">
    <source>
        <dbReference type="EMBL" id="KRL44142.1"/>
    </source>
</evidence>
<name>A0A0R1QI17_9LACO</name>
<dbReference type="AlphaFoldDB" id="A0A0R1QI17"/>
<proteinExistence type="predicted"/>